<feature type="transmembrane region" description="Helical" evidence="1">
    <location>
        <begin position="169"/>
        <end position="202"/>
    </location>
</feature>
<accession>A0A0G0TX70</accession>
<dbReference type="AlphaFoldDB" id="A0A0G0TX70"/>
<name>A0A0G0TX70_9BACT</name>
<gene>
    <name evidence="2" type="ORF">UT77_C0001G0028</name>
</gene>
<keyword evidence="1" id="KW-0472">Membrane</keyword>
<evidence type="ECO:0000256" key="1">
    <source>
        <dbReference type="SAM" id="Phobius"/>
    </source>
</evidence>
<evidence type="ECO:0000313" key="2">
    <source>
        <dbReference type="EMBL" id="KKR42577.1"/>
    </source>
</evidence>
<feature type="transmembrane region" description="Helical" evidence="1">
    <location>
        <begin position="92"/>
        <end position="110"/>
    </location>
</feature>
<proteinExistence type="predicted"/>
<keyword evidence="1" id="KW-0812">Transmembrane</keyword>
<comment type="caution">
    <text evidence="2">The sequence shown here is derived from an EMBL/GenBank/DDBJ whole genome shotgun (WGS) entry which is preliminary data.</text>
</comment>
<feature type="transmembrane region" description="Helical" evidence="1">
    <location>
        <begin position="208"/>
        <end position="227"/>
    </location>
</feature>
<feature type="transmembrane region" description="Helical" evidence="1">
    <location>
        <begin position="141"/>
        <end position="162"/>
    </location>
</feature>
<sequence length="508" mass="60481">MIEVVKKWHYWAIGFIILNIFLSLRWLINDDIRFDVDISRDFLLIKEIITQKPITLIGSHTSISGVFHGPLWYYLNVPAFFISSGNPVLIGWFWWGLSILTLAIIYFISLKLFNKSTALLATLLYSANSIINPNYGLKMFFPPYGAVMLFPIFFYLFIQYIFNKKVKYLAFAILILGFIIQFEMAFGIPILGLMVLFLVYFLSSRKLLKHFLILPLIFLPLSTFIIFEIRHNFLQIQSLIGYFESQLGKNQLNLYMIFIDKIRGIFTDTFFLLMQDNRSLSWTYSILFVILISRIKSPLKKIYWMFLFFYLGYWVIHLSLKPLWSSYYWPLLTVIIILYAGFINFFSKKIFILFFIPLLLWNMYIGLKYIKDFEMNVSVRGKNSWAFNELIARTVFEDADSDFGYFIFMPERWVFQGWYALDFLQSQYPQRKAHPFAKQKLTYLIIYDSPKDYQDPISMGWRITDLKITQKPKENKRIGNVEIQKYYLSEEELRLPVNPYLLNSTFFR</sequence>
<keyword evidence="1" id="KW-1133">Transmembrane helix</keyword>
<evidence type="ECO:0008006" key="4">
    <source>
        <dbReference type="Google" id="ProtNLM"/>
    </source>
</evidence>
<reference evidence="2 3" key="1">
    <citation type="journal article" date="2015" name="Nature">
        <title>rRNA introns, odd ribosomes, and small enigmatic genomes across a large radiation of phyla.</title>
        <authorList>
            <person name="Brown C.T."/>
            <person name="Hug L.A."/>
            <person name="Thomas B.C."/>
            <person name="Sharon I."/>
            <person name="Castelle C.J."/>
            <person name="Singh A."/>
            <person name="Wilkins M.J."/>
            <person name="Williams K.H."/>
            <person name="Banfield J.F."/>
        </authorList>
    </citation>
    <scope>NUCLEOTIDE SEQUENCE [LARGE SCALE GENOMIC DNA]</scope>
</reference>
<dbReference type="Proteomes" id="UP000034881">
    <property type="component" value="Unassembled WGS sequence"/>
</dbReference>
<evidence type="ECO:0000313" key="3">
    <source>
        <dbReference type="Proteomes" id="UP000034881"/>
    </source>
</evidence>
<protein>
    <recommendedName>
        <fullName evidence="4">Glycosyltransferase RgtA/B/C/D-like domain-containing protein</fullName>
    </recommendedName>
</protein>
<feature type="transmembrane region" description="Helical" evidence="1">
    <location>
        <begin position="326"/>
        <end position="343"/>
    </location>
</feature>
<feature type="transmembrane region" description="Helical" evidence="1">
    <location>
        <begin position="9"/>
        <end position="28"/>
    </location>
</feature>
<organism evidence="2 3">
    <name type="scientific">Candidatus Daviesbacteria bacterium GW2011_GWC2_40_12</name>
    <dbReference type="NCBI Taxonomy" id="1618431"/>
    <lineage>
        <taxon>Bacteria</taxon>
        <taxon>Candidatus Daviesiibacteriota</taxon>
    </lineage>
</organism>
<feature type="transmembrane region" description="Helical" evidence="1">
    <location>
        <begin position="279"/>
        <end position="295"/>
    </location>
</feature>
<feature type="transmembrane region" description="Helical" evidence="1">
    <location>
        <begin position="350"/>
        <end position="370"/>
    </location>
</feature>
<dbReference type="EMBL" id="LBYB01000001">
    <property type="protein sequence ID" value="KKR42577.1"/>
    <property type="molecule type" value="Genomic_DNA"/>
</dbReference>
<feature type="transmembrane region" description="Helical" evidence="1">
    <location>
        <begin position="302"/>
        <end position="320"/>
    </location>
</feature>